<proteinExistence type="predicted"/>
<evidence type="ECO:0000313" key="1">
    <source>
        <dbReference type="EMBL" id="BCA28672.1"/>
    </source>
</evidence>
<dbReference type="EMBL" id="AP022642">
    <property type="protein sequence ID" value="BCA28672.1"/>
    <property type="molecule type" value="Genomic_DNA"/>
</dbReference>
<dbReference type="KEGG" id="poj:PtoMrB4_26490"/>
<dbReference type="AlphaFoldDB" id="A0A679GHJ1"/>
<accession>A0A679GHJ1</accession>
<dbReference type="Proteomes" id="UP000501237">
    <property type="component" value="Chromosome"/>
</dbReference>
<sequence>MGQAGQYGQGEGGDGSEFLHEMTAPGWALSIRRAPYAGMAGALGEGARRCRRVAPGEAECVRGGQGLKKNESVYLIAKWNNLALIESELEFAWALLFRADSAGTARCR</sequence>
<gene>
    <name evidence="1" type="ORF">PtoMrB4_26490</name>
</gene>
<reference evidence="1 2" key="1">
    <citation type="journal article" date="2020" name="Microbiol. Resour. Announc.">
        <title>Complete genome sequence of Pseudomonas otitidis strain MrB4, isolated from Lake Biwa in Japan.</title>
        <authorList>
            <person name="Miyazaki K."/>
            <person name="Hase E."/>
            <person name="Maruya T."/>
        </authorList>
    </citation>
    <scope>NUCLEOTIDE SEQUENCE [LARGE SCALE GENOMIC DNA]</scope>
    <source>
        <strain evidence="1 2">MrB4</strain>
    </source>
</reference>
<organism evidence="1 2">
    <name type="scientific">Metapseudomonas otitidis</name>
    <dbReference type="NCBI Taxonomy" id="319939"/>
    <lineage>
        <taxon>Bacteria</taxon>
        <taxon>Pseudomonadati</taxon>
        <taxon>Pseudomonadota</taxon>
        <taxon>Gammaproteobacteria</taxon>
        <taxon>Pseudomonadales</taxon>
        <taxon>Pseudomonadaceae</taxon>
        <taxon>Metapseudomonas</taxon>
    </lineage>
</organism>
<evidence type="ECO:0000313" key="2">
    <source>
        <dbReference type="Proteomes" id="UP000501237"/>
    </source>
</evidence>
<name>A0A679GHJ1_9GAMM</name>
<protein>
    <submittedName>
        <fullName evidence="1">Uncharacterized protein</fullName>
    </submittedName>
</protein>